<evidence type="ECO:0000256" key="1">
    <source>
        <dbReference type="SAM" id="MobiDB-lite"/>
    </source>
</evidence>
<dbReference type="Proteomes" id="UP000006898">
    <property type="component" value="Chromosome"/>
</dbReference>
<feature type="region of interest" description="Disordered" evidence="1">
    <location>
        <begin position="35"/>
        <end position="68"/>
    </location>
</feature>
<dbReference type="HOGENOM" id="CLU_2786157_0_0_0"/>
<dbReference type="AlphaFoldDB" id="D5MKW2"/>
<organism evidence="2 3">
    <name type="scientific">Methylomirabilis oxygeniifera</name>
    <dbReference type="NCBI Taxonomy" id="671143"/>
    <lineage>
        <taxon>Bacteria</taxon>
        <taxon>Candidatus Methylomirabilota</taxon>
        <taxon>Candidatus Methylomirabilia</taxon>
        <taxon>Candidatus Methylomirabilales</taxon>
        <taxon>Candidatus Methylomirabilaceae</taxon>
        <taxon>Candidatus Methylomirabilis</taxon>
    </lineage>
</organism>
<gene>
    <name evidence="2" type="ORF">DAMO_2729</name>
</gene>
<dbReference type="EMBL" id="FP565575">
    <property type="protein sequence ID" value="CBE69802.1"/>
    <property type="molecule type" value="Genomic_DNA"/>
</dbReference>
<dbReference type="KEGG" id="mox:DAMO_2729"/>
<evidence type="ECO:0000313" key="2">
    <source>
        <dbReference type="EMBL" id="CBE69802.1"/>
    </source>
</evidence>
<evidence type="ECO:0000313" key="3">
    <source>
        <dbReference type="Proteomes" id="UP000006898"/>
    </source>
</evidence>
<accession>D5MKW2</accession>
<protein>
    <submittedName>
        <fullName evidence="2">Uncharacterized protein</fullName>
    </submittedName>
</protein>
<proteinExistence type="predicted"/>
<feature type="compositionally biased region" description="Polar residues" evidence="1">
    <location>
        <begin position="57"/>
        <end position="68"/>
    </location>
</feature>
<name>D5MKW2_METO1</name>
<sequence>MNQPCGLHMCFHGLRAVAPLKAIVPAMIMRFDPAFPRPQSRGPIEGNKGRLRVTPSPCVSTASEPWPH</sequence>
<reference evidence="2 3" key="1">
    <citation type="journal article" date="2010" name="Nature">
        <title>Nitrite-driven anaerobic methane oxidation by oxygenic bacteria.</title>
        <authorList>
            <person name="Ettwig K.F."/>
            <person name="Butler M.K."/>
            <person name="Le Paslier D."/>
            <person name="Pelletier E."/>
            <person name="Mangenot S."/>
            <person name="Kuypers M.M.M."/>
            <person name="Schreiber F."/>
            <person name="Dutilh B.E."/>
            <person name="Zedelius J."/>
            <person name="de Beer D."/>
            <person name="Gloerich J."/>
            <person name="Wessels H.J.C.T."/>
            <person name="van Allen T."/>
            <person name="Luesken F."/>
            <person name="Wu M."/>
            <person name="van de Pas-Schoonen K.T."/>
            <person name="Op den Camp H.J.M."/>
            <person name="Janssen-Megens E.M."/>
            <person name="Francoijs K-J."/>
            <person name="Stunnenberg H."/>
            <person name="Weissenbach J."/>
            <person name="Jetten M.S.M."/>
            <person name="Strous M."/>
        </authorList>
    </citation>
    <scope>NUCLEOTIDE SEQUENCE [LARGE SCALE GENOMIC DNA]</scope>
</reference>